<proteinExistence type="predicted"/>
<accession>A0A9D6LQF2</accession>
<protein>
    <submittedName>
        <fullName evidence="1">Uncharacterized protein</fullName>
    </submittedName>
</protein>
<evidence type="ECO:0000313" key="2">
    <source>
        <dbReference type="Proteomes" id="UP000808388"/>
    </source>
</evidence>
<sequence>MTREQHRAEFEKRHGAGSVERFIARGREVAFEALAKEFNFPSRGLAAYYWYKFSRTLRFPIVRKPARKMGPKRRYLGR</sequence>
<dbReference type="AlphaFoldDB" id="A0A9D6LQF2"/>
<organism evidence="1 2">
    <name type="scientific">Candidatus Sungiibacteriota bacterium</name>
    <dbReference type="NCBI Taxonomy" id="2750080"/>
    <lineage>
        <taxon>Bacteria</taxon>
        <taxon>Candidatus Sungiibacteriota</taxon>
    </lineage>
</organism>
<reference evidence="1" key="1">
    <citation type="submission" date="2020-07" db="EMBL/GenBank/DDBJ databases">
        <title>Huge and variable diversity of episymbiotic CPR bacteria and DPANN archaea in groundwater ecosystems.</title>
        <authorList>
            <person name="He C.Y."/>
            <person name="Keren R."/>
            <person name="Whittaker M."/>
            <person name="Farag I.F."/>
            <person name="Doudna J."/>
            <person name="Cate J.H.D."/>
            <person name="Banfield J.F."/>
        </authorList>
    </citation>
    <scope>NUCLEOTIDE SEQUENCE</scope>
    <source>
        <strain evidence="1">NC_groundwater_972_Pr1_S-0.2um_49_27</strain>
    </source>
</reference>
<comment type="caution">
    <text evidence="1">The sequence shown here is derived from an EMBL/GenBank/DDBJ whole genome shotgun (WGS) entry which is preliminary data.</text>
</comment>
<dbReference type="Proteomes" id="UP000808388">
    <property type="component" value="Unassembled WGS sequence"/>
</dbReference>
<evidence type="ECO:0000313" key="1">
    <source>
        <dbReference type="EMBL" id="MBI3627738.1"/>
    </source>
</evidence>
<dbReference type="EMBL" id="JACQCQ010000012">
    <property type="protein sequence ID" value="MBI3627738.1"/>
    <property type="molecule type" value="Genomic_DNA"/>
</dbReference>
<name>A0A9D6LQF2_9BACT</name>
<gene>
    <name evidence="1" type="ORF">HY220_03290</name>
</gene>